<evidence type="ECO:0000313" key="1">
    <source>
        <dbReference type="EMBL" id="MBL1074053.1"/>
    </source>
</evidence>
<reference evidence="1 2" key="1">
    <citation type="submission" date="2021-01" db="EMBL/GenBank/DDBJ databases">
        <title>WGS of actinomycetes isolated from Thailand.</title>
        <authorList>
            <person name="Thawai C."/>
        </authorList>
    </citation>
    <scope>NUCLEOTIDE SEQUENCE [LARGE SCALE GENOMIC DNA]</scope>
    <source>
        <strain evidence="1 2">LPG 2</strain>
    </source>
</reference>
<sequence length="160" mass="17241">MALVVPGLAEARGFDAARAVLVDAEALLDDIAKQGAWEAFLENVSIDEQMSRALLSLVFAALALGDTGYALDLARRAEPEYRVVALTRVAKELVARYFEAAPVQRKSLHRNISQLLGEIWGVGPWYAALDLVATFDAGLVRSIARETLLGFDADPAATAQ</sequence>
<protein>
    <submittedName>
        <fullName evidence="1">Uncharacterized protein</fullName>
    </submittedName>
</protein>
<evidence type="ECO:0000313" key="2">
    <source>
        <dbReference type="Proteomes" id="UP000602198"/>
    </source>
</evidence>
<dbReference type="Proteomes" id="UP000602198">
    <property type="component" value="Unassembled WGS sequence"/>
</dbReference>
<dbReference type="EMBL" id="JAERRJ010000002">
    <property type="protein sequence ID" value="MBL1074053.1"/>
    <property type="molecule type" value="Genomic_DNA"/>
</dbReference>
<accession>A0ABS1M062</accession>
<comment type="caution">
    <text evidence="1">The sequence shown here is derived from an EMBL/GenBank/DDBJ whole genome shotgun (WGS) entry which is preliminary data.</text>
</comment>
<name>A0ABS1M062_9NOCA</name>
<dbReference type="RefSeq" id="WP_201944834.1">
    <property type="nucleotide sequence ID" value="NZ_JAERRJ010000002.1"/>
</dbReference>
<organism evidence="1 2">
    <name type="scientific">Nocardia acididurans</name>
    <dbReference type="NCBI Taxonomy" id="2802282"/>
    <lineage>
        <taxon>Bacteria</taxon>
        <taxon>Bacillati</taxon>
        <taxon>Actinomycetota</taxon>
        <taxon>Actinomycetes</taxon>
        <taxon>Mycobacteriales</taxon>
        <taxon>Nocardiaceae</taxon>
        <taxon>Nocardia</taxon>
    </lineage>
</organism>
<keyword evidence="2" id="KW-1185">Reference proteome</keyword>
<proteinExistence type="predicted"/>
<gene>
    <name evidence="1" type="ORF">JK358_06560</name>
</gene>